<keyword evidence="4 5" id="KW-0408">Iron</keyword>
<dbReference type="PRINTS" id="PR00385">
    <property type="entry name" value="P450"/>
</dbReference>
<dbReference type="Pfam" id="PF00067">
    <property type="entry name" value="p450"/>
    <property type="match status" value="2"/>
</dbReference>
<dbReference type="AlphaFoldDB" id="A0AAD9I4Q0"/>
<dbReference type="SUPFAM" id="SSF48264">
    <property type="entry name" value="Cytochrome P450"/>
    <property type="match status" value="1"/>
</dbReference>
<dbReference type="InterPro" id="IPR050121">
    <property type="entry name" value="Cytochrome_P450_monoxygenase"/>
</dbReference>
<keyword evidence="2 5" id="KW-0349">Heme</keyword>
<evidence type="ECO:0000256" key="7">
    <source>
        <dbReference type="SAM" id="MobiDB-lite"/>
    </source>
</evidence>
<keyword evidence="6" id="KW-0560">Oxidoreductase</keyword>
<accession>A0AAD9I4Q0</accession>
<evidence type="ECO:0000256" key="5">
    <source>
        <dbReference type="PIRSR" id="PIRSR602401-1"/>
    </source>
</evidence>
<keyword evidence="9" id="KW-1185">Reference proteome</keyword>
<organism evidence="8 9">
    <name type="scientific">Phyllachora maydis</name>
    <dbReference type="NCBI Taxonomy" id="1825666"/>
    <lineage>
        <taxon>Eukaryota</taxon>
        <taxon>Fungi</taxon>
        <taxon>Dikarya</taxon>
        <taxon>Ascomycota</taxon>
        <taxon>Pezizomycotina</taxon>
        <taxon>Sordariomycetes</taxon>
        <taxon>Sordariomycetidae</taxon>
        <taxon>Phyllachorales</taxon>
        <taxon>Phyllachoraceae</taxon>
        <taxon>Phyllachora</taxon>
    </lineage>
</organism>
<dbReference type="GO" id="GO:0020037">
    <property type="term" value="F:heme binding"/>
    <property type="evidence" value="ECO:0007669"/>
    <property type="project" value="InterPro"/>
</dbReference>
<name>A0AAD9I4Q0_9PEZI</name>
<dbReference type="GO" id="GO:0004497">
    <property type="term" value="F:monooxygenase activity"/>
    <property type="evidence" value="ECO:0007669"/>
    <property type="project" value="UniProtKB-KW"/>
</dbReference>
<evidence type="ECO:0000313" key="9">
    <source>
        <dbReference type="Proteomes" id="UP001217918"/>
    </source>
</evidence>
<dbReference type="InterPro" id="IPR017972">
    <property type="entry name" value="Cyt_P450_CS"/>
</dbReference>
<feature type="compositionally biased region" description="Low complexity" evidence="7">
    <location>
        <begin position="505"/>
        <end position="515"/>
    </location>
</feature>
<dbReference type="GO" id="GO:0016705">
    <property type="term" value="F:oxidoreductase activity, acting on paired donors, with incorporation or reduction of molecular oxygen"/>
    <property type="evidence" value="ECO:0007669"/>
    <property type="project" value="InterPro"/>
</dbReference>
<evidence type="ECO:0000256" key="1">
    <source>
        <dbReference type="ARBA" id="ARBA00001971"/>
    </source>
</evidence>
<dbReference type="PANTHER" id="PTHR24305">
    <property type="entry name" value="CYTOCHROME P450"/>
    <property type="match status" value="1"/>
</dbReference>
<evidence type="ECO:0008006" key="10">
    <source>
        <dbReference type="Google" id="ProtNLM"/>
    </source>
</evidence>
<proteinExistence type="inferred from homology"/>
<gene>
    <name evidence="8" type="ORF">P8C59_004950</name>
</gene>
<evidence type="ECO:0000256" key="4">
    <source>
        <dbReference type="ARBA" id="ARBA00023004"/>
    </source>
</evidence>
<comment type="cofactor">
    <cofactor evidence="1 5">
        <name>heme</name>
        <dbReference type="ChEBI" id="CHEBI:30413"/>
    </cofactor>
</comment>
<dbReference type="PANTHER" id="PTHR24305:SF223">
    <property type="entry name" value="CYTOCHROME P450-DIT2"/>
    <property type="match status" value="1"/>
</dbReference>
<protein>
    <recommendedName>
        <fullName evidence="10">Cytochrome P450</fullName>
    </recommendedName>
</protein>
<comment type="caution">
    <text evidence="8">The sequence shown here is derived from an EMBL/GenBank/DDBJ whole genome shotgun (WGS) entry which is preliminary data.</text>
</comment>
<evidence type="ECO:0000313" key="8">
    <source>
        <dbReference type="EMBL" id="KAK2070460.1"/>
    </source>
</evidence>
<dbReference type="PROSITE" id="PS00086">
    <property type="entry name" value="CYTOCHROME_P450"/>
    <property type="match status" value="1"/>
</dbReference>
<feature type="region of interest" description="Disordered" evidence="7">
    <location>
        <begin position="505"/>
        <end position="527"/>
    </location>
</feature>
<dbReference type="InterPro" id="IPR001128">
    <property type="entry name" value="Cyt_P450"/>
</dbReference>
<dbReference type="InterPro" id="IPR036396">
    <property type="entry name" value="Cyt_P450_sf"/>
</dbReference>
<dbReference type="InterPro" id="IPR002401">
    <property type="entry name" value="Cyt_P450_E_grp-I"/>
</dbReference>
<keyword evidence="6" id="KW-0503">Monooxygenase</keyword>
<comment type="similarity">
    <text evidence="6">Belongs to the cytochrome P450 family.</text>
</comment>
<dbReference type="PRINTS" id="PR00463">
    <property type="entry name" value="EP450I"/>
</dbReference>
<evidence type="ECO:0000256" key="2">
    <source>
        <dbReference type="ARBA" id="ARBA00022617"/>
    </source>
</evidence>
<dbReference type="Proteomes" id="UP001217918">
    <property type="component" value="Unassembled WGS sequence"/>
</dbReference>
<reference evidence="8" key="1">
    <citation type="journal article" date="2023" name="Mol. Plant Microbe Interact.">
        <title>Elucidating the Obligate Nature and Biological Capacity of an Invasive Fungal Corn Pathogen.</title>
        <authorList>
            <person name="MacCready J.S."/>
            <person name="Roggenkamp E.M."/>
            <person name="Gdanetz K."/>
            <person name="Chilvers M.I."/>
        </authorList>
    </citation>
    <scope>NUCLEOTIDE SEQUENCE</scope>
    <source>
        <strain evidence="8">PM02</strain>
    </source>
</reference>
<sequence>MFLNFLILVFSIPIVVLWLHSSPFRHALARLRVPKFPENIPAVPFWVTLLPFVTRVELDQTKIFDRHIKAPLRKHGAVKIFFGARWNILVHDPAYLRAILADDEQQWEKSGNHEKVPHSVVAAFLGHNIISSRGETWRKYRQMLTSSLARSFDAEHDAVLRQANAHLCGPIQDHVDGNAPTDVSRLLQRYTSENTLESVFGVPGHHWKEREEWLQHFCEKHQQQLRDAIMAAAASPPLETEPERPPGLGNRLVAALREGSLTEKEFTDNLMVLFVASQENPQLLLTSTLRLLAQHPASQQRIHDELRSALTRHSGALAPALHDTPYLTAVVYEALRLYPPIAQLINRRAARSGVLVPAGSDPAAHADAPRALWVPAGTYLGYNAYSTNRDPVAWGPDADAFVPERWGGSAAAVRKAVSSRRARAEFVSFHGGRRACLGEQYTLLLARLTLAVLVARFEWVVDPGWDGAMTAAGPLCTRNLKLMFRERPDPVSHVARRTWAARSTHAATARGTGVTRARRSASRSGLATTRSASSVSYRETSSRAVRTWMAASRLEMFLVVRKTFQPAATRGVTWSKAALIRLE</sequence>
<dbReference type="EMBL" id="JAQQPM010000003">
    <property type="protein sequence ID" value="KAK2070460.1"/>
    <property type="molecule type" value="Genomic_DNA"/>
</dbReference>
<evidence type="ECO:0000256" key="3">
    <source>
        <dbReference type="ARBA" id="ARBA00022723"/>
    </source>
</evidence>
<evidence type="ECO:0000256" key="6">
    <source>
        <dbReference type="RuleBase" id="RU000461"/>
    </source>
</evidence>
<keyword evidence="3 5" id="KW-0479">Metal-binding</keyword>
<feature type="binding site" description="axial binding residue" evidence="5">
    <location>
        <position position="436"/>
    </location>
    <ligand>
        <name>heme</name>
        <dbReference type="ChEBI" id="CHEBI:30413"/>
    </ligand>
    <ligandPart>
        <name>Fe</name>
        <dbReference type="ChEBI" id="CHEBI:18248"/>
    </ligandPart>
</feature>
<dbReference type="Gene3D" id="1.10.630.10">
    <property type="entry name" value="Cytochrome P450"/>
    <property type="match status" value="1"/>
</dbReference>
<dbReference type="GO" id="GO:0005506">
    <property type="term" value="F:iron ion binding"/>
    <property type="evidence" value="ECO:0007669"/>
    <property type="project" value="InterPro"/>
</dbReference>